<reference evidence="11" key="2">
    <citation type="journal article" date="2023" name="IMA Fungus">
        <title>Comparative genomic study of the Penicillium genus elucidates a diverse pangenome and 15 lateral gene transfer events.</title>
        <authorList>
            <person name="Petersen C."/>
            <person name="Sorensen T."/>
            <person name="Nielsen M.R."/>
            <person name="Sondergaard T.E."/>
            <person name="Sorensen J.L."/>
            <person name="Fitzpatrick D.A."/>
            <person name="Frisvad J.C."/>
            <person name="Nielsen K.L."/>
        </authorList>
    </citation>
    <scope>NUCLEOTIDE SEQUENCE</scope>
    <source>
        <strain evidence="11">IBT 26290</strain>
    </source>
</reference>
<feature type="coiled-coil region" evidence="8">
    <location>
        <begin position="174"/>
        <end position="208"/>
    </location>
</feature>
<evidence type="ECO:0000256" key="9">
    <source>
        <dbReference type="SAM" id="MobiDB-lite"/>
    </source>
</evidence>
<dbReference type="Proteomes" id="UP001149163">
    <property type="component" value="Unassembled WGS sequence"/>
</dbReference>
<evidence type="ECO:0000313" key="12">
    <source>
        <dbReference type="Proteomes" id="UP001149163"/>
    </source>
</evidence>
<keyword evidence="2" id="KW-0479">Metal-binding</keyword>
<dbReference type="GO" id="GO:0005634">
    <property type="term" value="C:nucleus"/>
    <property type="evidence" value="ECO:0007669"/>
    <property type="project" value="UniProtKB-SubCell"/>
</dbReference>
<evidence type="ECO:0000313" key="11">
    <source>
        <dbReference type="EMBL" id="KAJ5174899.1"/>
    </source>
</evidence>
<dbReference type="EMBL" id="JAPQKN010000001">
    <property type="protein sequence ID" value="KAJ5174899.1"/>
    <property type="molecule type" value="Genomic_DNA"/>
</dbReference>
<dbReference type="SMART" id="SM00066">
    <property type="entry name" value="GAL4"/>
    <property type="match status" value="1"/>
</dbReference>
<dbReference type="PROSITE" id="PS50048">
    <property type="entry name" value="ZN2_CY6_FUNGAL_2"/>
    <property type="match status" value="1"/>
</dbReference>
<dbReference type="GO" id="GO:0008270">
    <property type="term" value="F:zinc ion binding"/>
    <property type="evidence" value="ECO:0007669"/>
    <property type="project" value="InterPro"/>
</dbReference>
<dbReference type="OrthoDB" id="4151048at2759"/>
<dbReference type="CDD" id="cd00067">
    <property type="entry name" value="GAL4"/>
    <property type="match status" value="1"/>
</dbReference>
<accession>A0A9W9IES9</accession>
<keyword evidence="5" id="KW-0238">DNA-binding</keyword>
<evidence type="ECO:0000259" key="10">
    <source>
        <dbReference type="PROSITE" id="PS50048"/>
    </source>
</evidence>
<evidence type="ECO:0000256" key="2">
    <source>
        <dbReference type="ARBA" id="ARBA00022723"/>
    </source>
</evidence>
<sequence>MGDHNLSITPPAEVPLAEDPFWGYLSDVLTVPGPPPDDPTCAVCPTSLVPIDFMNPSHALSPTSGAPTLVAPLTSPDKADSAPTTNASNPAGEDDAQSSLKRRRTRHSPERDYSQEVIAHNRKRRRTGQACDRCKVRKFRCDPRLDGCINCYLAGLECKVTDLVTTDTSVRGAARRMAVEIKCLQDRVAALEQENEQLRADLYQKTRQSLPTASTLSPSGRKAPVQLEYVELRSELPSLTDGEQLYNAYSFITAQVGKTLPFASNDKDQKLVR</sequence>
<dbReference type="InterPro" id="IPR052202">
    <property type="entry name" value="Yeast_MetPath_Reg"/>
</dbReference>
<keyword evidence="12" id="KW-1185">Reference proteome</keyword>
<dbReference type="GeneID" id="81422077"/>
<feature type="domain" description="Zn(2)-C6 fungal-type" evidence="10">
    <location>
        <begin position="130"/>
        <end position="160"/>
    </location>
</feature>
<name>A0A9W9IES9_9EURO</name>
<dbReference type="Pfam" id="PF00172">
    <property type="entry name" value="Zn_clus"/>
    <property type="match status" value="1"/>
</dbReference>
<feature type="region of interest" description="Disordered" evidence="9">
    <location>
        <begin position="64"/>
        <end position="119"/>
    </location>
</feature>
<dbReference type="InterPro" id="IPR036864">
    <property type="entry name" value="Zn2-C6_fun-type_DNA-bd_sf"/>
</dbReference>
<evidence type="ECO:0000256" key="7">
    <source>
        <dbReference type="ARBA" id="ARBA00023242"/>
    </source>
</evidence>
<organism evidence="11 12">
    <name type="scientific">Penicillium canariense</name>
    <dbReference type="NCBI Taxonomy" id="189055"/>
    <lineage>
        <taxon>Eukaryota</taxon>
        <taxon>Fungi</taxon>
        <taxon>Dikarya</taxon>
        <taxon>Ascomycota</taxon>
        <taxon>Pezizomycotina</taxon>
        <taxon>Eurotiomycetes</taxon>
        <taxon>Eurotiomycetidae</taxon>
        <taxon>Eurotiales</taxon>
        <taxon>Aspergillaceae</taxon>
        <taxon>Penicillium</taxon>
    </lineage>
</organism>
<keyword evidence="8" id="KW-0175">Coiled coil</keyword>
<dbReference type="PANTHER" id="PTHR47782:SF12">
    <property type="entry name" value="ZN(II)2CYS6 TRANSCRIPTION FACTOR (EUROFUNG)"/>
    <property type="match status" value="1"/>
</dbReference>
<keyword evidence="3" id="KW-0862">Zinc</keyword>
<evidence type="ECO:0000256" key="1">
    <source>
        <dbReference type="ARBA" id="ARBA00004123"/>
    </source>
</evidence>
<reference evidence="11" key="1">
    <citation type="submission" date="2022-11" db="EMBL/GenBank/DDBJ databases">
        <authorList>
            <person name="Petersen C."/>
        </authorList>
    </citation>
    <scope>NUCLEOTIDE SEQUENCE</scope>
    <source>
        <strain evidence="11">IBT 26290</strain>
    </source>
</reference>
<keyword evidence="4" id="KW-0805">Transcription regulation</keyword>
<evidence type="ECO:0000256" key="6">
    <source>
        <dbReference type="ARBA" id="ARBA00023163"/>
    </source>
</evidence>
<dbReference type="InterPro" id="IPR001138">
    <property type="entry name" value="Zn2Cys6_DnaBD"/>
</dbReference>
<comment type="subcellular location">
    <subcellularLocation>
        <location evidence="1">Nucleus</location>
    </subcellularLocation>
</comment>
<proteinExistence type="predicted"/>
<evidence type="ECO:0000256" key="8">
    <source>
        <dbReference type="SAM" id="Coils"/>
    </source>
</evidence>
<comment type="caution">
    <text evidence="11">The sequence shown here is derived from an EMBL/GenBank/DDBJ whole genome shotgun (WGS) entry which is preliminary data.</text>
</comment>
<evidence type="ECO:0000256" key="5">
    <source>
        <dbReference type="ARBA" id="ARBA00023125"/>
    </source>
</evidence>
<dbReference type="GO" id="GO:0000981">
    <property type="term" value="F:DNA-binding transcription factor activity, RNA polymerase II-specific"/>
    <property type="evidence" value="ECO:0007669"/>
    <property type="project" value="InterPro"/>
</dbReference>
<evidence type="ECO:0000256" key="4">
    <source>
        <dbReference type="ARBA" id="ARBA00023015"/>
    </source>
</evidence>
<keyword evidence="6" id="KW-0804">Transcription</keyword>
<dbReference type="RefSeq" id="XP_056546507.1">
    <property type="nucleotide sequence ID" value="XM_056682901.1"/>
</dbReference>
<protein>
    <recommendedName>
        <fullName evidence="10">Zn(2)-C6 fungal-type domain-containing protein</fullName>
    </recommendedName>
</protein>
<dbReference type="SUPFAM" id="SSF57701">
    <property type="entry name" value="Zn2/Cys6 DNA-binding domain"/>
    <property type="match status" value="1"/>
</dbReference>
<dbReference type="PROSITE" id="PS00463">
    <property type="entry name" value="ZN2_CY6_FUNGAL_1"/>
    <property type="match status" value="1"/>
</dbReference>
<dbReference type="Gene3D" id="4.10.240.10">
    <property type="entry name" value="Zn(2)-C6 fungal-type DNA-binding domain"/>
    <property type="match status" value="1"/>
</dbReference>
<dbReference type="AlphaFoldDB" id="A0A9W9IES9"/>
<evidence type="ECO:0000256" key="3">
    <source>
        <dbReference type="ARBA" id="ARBA00022833"/>
    </source>
</evidence>
<dbReference type="GO" id="GO:0045944">
    <property type="term" value="P:positive regulation of transcription by RNA polymerase II"/>
    <property type="evidence" value="ECO:0007669"/>
    <property type="project" value="TreeGrafter"/>
</dbReference>
<gene>
    <name evidence="11" type="ORF">N7482_000776</name>
</gene>
<dbReference type="GO" id="GO:0043565">
    <property type="term" value="F:sequence-specific DNA binding"/>
    <property type="evidence" value="ECO:0007669"/>
    <property type="project" value="TreeGrafter"/>
</dbReference>
<keyword evidence="7" id="KW-0539">Nucleus</keyword>
<dbReference type="PANTHER" id="PTHR47782">
    <property type="entry name" value="ZN(II)2CYS6 TRANSCRIPTION FACTOR (EUROFUNG)-RELATED"/>
    <property type="match status" value="1"/>
</dbReference>